<evidence type="ECO:0000259" key="10">
    <source>
        <dbReference type="PROSITE" id="PS50240"/>
    </source>
</evidence>
<keyword evidence="12" id="KW-1185">Reference proteome</keyword>
<feature type="domain" description="Peptidase S1" evidence="10">
    <location>
        <begin position="43"/>
        <end position="265"/>
    </location>
</feature>
<evidence type="ECO:0000256" key="3">
    <source>
        <dbReference type="ARBA" id="ARBA00022525"/>
    </source>
</evidence>
<evidence type="ECO:0000313" key="12">
    <source>
        <dbReference type="Proteomes" id="UP001142055"/>
    </source>
</evidence>
<dbReference type="PROSITE" id="PS00134">
    <property type="entry name" value="TRYPSIN_HIS"/>
    <property type="match status" value="1"/>
</dbReference>
<feature type="signal peptide" evidence="9">
    <location>
        <begin position="1"/>
        <end position="21"/>
    </location>
</feature>
<reference evidence="11" key="1">
    <citation type="submission" date="2022-12" db="EMBL/GenBank/DDBJ databases">
        <title>Genome assemblies of Blomia tropicalis.</title>
        <authorList>
            <person name="Cui Y."/>
        </authorList>
    </citation>
    <scope>NUCLEOTIDE SEQUENCE</scope>
    <source>
        <tissue evidence="11">Adult mites</tissue>
    </source>
</reference>
<organism evidence="11 12">
    <name type="scientific">Blomia tropicalis</name>
    <name type="common">Mite</name>
    <dbReference type="NCBI Taxonomy" id="40697"/>
    <lineage>
        <taxon>Eukaryota</taxon>
        <taxon>Metazoa</taxon>
        <taxon>Ecdysozoa</taxon>
        <taxon>Arthropoda</taxon>
        <taxon>Chelicerata</taxon>
        <taxon>Arachnida</taxon>
        <taxon>Acari</taxon>
        <taxon>Acariformes</taxon>
        <taxon>Sarcoptiformes</taxon>
        <taxon>Astigmata</taxon>
        <taxon>Glycyphagoidea</taxon>
        <taxon>Echimyopodidae</taxon>
        <taxon>Blomia</taxon>
    </lineage>
</organism>
<comment type="similarity">
    <text evidence="2">Belongs to the peptidase S1 family.</text>
</comment>
<dbReference type="AlphaFoldDB" id="A0A9Q0MGF2"/>
<name>A0A9Q0MGF2_BLOTA</name>
<keyword evidence="4 8" id="KW-0645">Protease</keyword>
<dbReference type="SUPFAM" id="SSF50494">
    <property type="entry name" value="Trypsin-like serine proteases"/>
    <property type="match status" value="1"/>
</dbReference>
<dbReference type="PANTHER" id="PTHR24276:SF96">
    <property type="entry name" value="PEPTIDASE S1 DOMAIN-CONTAINING PROTEIN"/>
    <property type="match status" value="1"/>
</dbReference>
<comment type="subcellular location">
    <subcellularLocation>
        <location evidence="1">Secreted</location>
    </subcellularLocation>
</comment>
<dbReference type="GO" id="GO:0004252">
    <property type="term" value="F:serine-type endopeptidase activity"/>
    <property type="evidence" value="ECO:0007669"/>
    <property type="project" value="InterPro"/>
</dbReference>
<keyword evidence="7" id="KW-1015">Disulfide bond</keyword>
<accession>A0A9Q0MGF2</accession>
<dbReference type="PROSITE" id="PS00135">
    <property type="entry name" value="TRYPSIN_SER"/>
    <property type="match status" value="1"/>
</dbReference>
<dbReference type="CDD" id="cd00190">
    <property type="entry name" value="Tryp_SPc"/>
    <property type="match status" value="1"/>
</dbReference>
<dbReference type="InterPro" id="IPR018114">
    <property type="entry name" value="TRYPSIN_HIS"/>
</dbReference>
<dbReference type="PROSITE" id="PS50240">
    <property type="entry name" value="TRYPSIN_DOM"/>
    <property type="match status" value="1"/>
</dbReference>
<evidence type="ECO:0000313" key="11">
    <source>
        <dbReference type="EMBL" id="KAJ6225202.1"/>
    </source>
</evidence>
<dbReference type="OMA" id="GWIMEHM"/>
<dbReference type="GO" id="GO:0005576">
    <property type="term" value="C:extracellular region"/>
    <property type="evidence" value="ECO:0007669"/>
    <property type="project" value="UniProtKB-SubCell"/>
</dbReference>
<dbReference type="GO" id="GO:0016485">
    <property type="term" value="P:protein processing"/>
    <property type="evidence" value="ECO:0007669"/>
    <property type="project" value="UniProtKB-ARBA"/>
</dbReference>
<evidence type="ECO:0000256" key="4">
    <source>
        <dbReference type="ARBA" id="ARBA00022670"/>
    </source>
</evidence>
<protein>
    <recommendedName>
        <fullName evidence="10">Peptidase S1 domain-containing protein</fullName>
    </recommendedName>
</protein>
<dbReference type="Gene3D" id="2.40.10.10">
    <property type="entry name" value="Trypsin-like serine proteases"/>
    <property type="match status" value="2"/>
</dbReference>
<proteinExistence type="inferred from homology"/>
<evidence type="ECO:0000256" key="7">
    <source>
        <dbReference type="ARBA" id="ARBA00023157"/>
    </source>
</evidence>
<dbReference type="PRINTS" id="PR00722">
    <property type="entry name" value="CHYMOTRYPSIN"/>
</dbReference>
<evidence type="ECO:0000256" key="9">
    <source>
        <dbReference type="SAM" id="SignalP"/>
    </source>
</evidence>
<dbReference type="EMBL" id="JAPWDV010000001">
    <property type="protein sequence ID" value="KAJ6225202.1"/>
    <property type="molecule type" value="Genomic_DNA"/>
</dbReference>
<keyword evidence="9" id="KW-0732">Signal</keyword>
<dbReference type="SMART" id="SM00020">
    <property type="entry name" value="Tryp_SPc"/>
    <property type="match status" value="1"/>
</dbReference>
<keyword evidence="5 8" id="KW-0378">Hydrolase</keyword>
<dbReference type="Proteomes" id="UP001142055">
    <property type="component" value="Chromosome 1"/>
</dbReference>
<dbReference type="InterPro" id="IPR009003">
    <property type="entry name" value="Peptidase_S1_PA"/>
</dbReference>
<sequence>MKLFIITCFSLLMGLFPISLAIDPTMSDIYGLPGLIDPDDSKVVGGTVAHEGQFPYQISLRNRYNRHFCGGSILNHQWILTAAHCVYGQTASSMMVVVGTNHLNQGGTSYNVAEVIAHSSYGASSNINDIALLRISGSIQFNNRVNKVNLTDTDPTPGSMATLSGWGLLQYPSQSLPNDLQHIQLKTISYVQCKTSLRGFPVFSSHVCTYNGSGQGACQGDSGGPLVVNGVQVGVVSWGIPCARGRPDVFTSVASFRGWIMEHMGSRVCSQI</sequence>
<keyword evidence="6 8" id="KW-0720">Serine protease</keyword>
<evidence type="ECO:0000256" key="6">
    <source>
        <dbReference type="ARBA" id="ARBA00022825"/>
    </source>
</evidence>
<dbReference type="InterPro" id="IPR043504">
    <property type="entry name" value="Peptidase_S1_PA_chymotrypsin"/>
</dbReference>
<evidence type="ECO:0000256" key="2">
    <source>
        <dbReference type="ARBA" id="ARBA00007664"/>
    </source>
</evidence>
<comment type="caution">
    <text evidence="11">The sequence shown here is derived from an EMBL/GenBank/DDBJ whole genome shotgun (WGS) entry which is preliminary data.</text>
</comment>
<dbReference type="InterPro" id="IPR050430">
    <property type="entry name" value="Peptidase_S1"/>
</dbReference>
<gene>
    <name evidence="11" type="ORF">RDWZM_003747</name>
</gene>
<feature type="chain" id="PRO_5040245534" description="Peptidase S1 domain-containing protein" evidence="9">
    <location>
        <begin position="22"/>
        <end position="272"/>
    </location>
</feature>
<dbReference type="PANTHER" id="PTHR24276">
    <property type="entry name" value="POLYSERASE-RELATED"/>
    <property type="match status" value="1"/>
</dbReference>
<keyword evidence="3" id="KW-0964">Secreted</keyword>
<evidence type="ECO:0000256" key="1">
    <source>
        <dbReference type="ARBA" id="ARBA00004613"/>
    </source>
</evidence>
<dbReference type="InterPro" id="IPR001314">
    <property type="entry name" value="Peptidase_S1A"/>
</dbReference>
<dbReference type="InterPro" id="IPR001254">
    <property type="entry name" value="Trypsin_dom"/>
</dbReference>
<evidence type="ECO:0000256" key="5">
    <source>
        <dbReference type="ARBA" id="ARBA00022801"/>
    </source>
</evidence>
<dbReference type="FunFam" id="2.40.10.10:FF:000047">
    <property type="entry name" value="Trypsin eta"/>
    <property type="match status" value="1"/>
</dbReference>
<dbReference type="InterPro" id="IPR033116">
    <property type="entry name" value="TRYPSIN_SER"/>
</dbReference>
<dbReference type="Pfam" id="PF00089">
    <property type="entry name" value="Trypsin"/>
    <property type="match status" value="1"/>
</dbReference>
<evidence type="ECO:0000256" key="8">
    <source>
        <dbReference type="RuleBase" id="RU363034"/>
    </source>
</evidence>